<dbReference type="NCBIfam" id="TIGR00546">
    <property type="entry name" value="lnt"/>
    <property type="match status" value="1"/>
</dbReference>
<feature type="domain" description="CN hydrolase" evidence="9">
    <location>
        <begin position="249"/>
        <end position="504"/>
    </location>
</feature>
<evidence type="ECO:0000313" key="10">
    <source>
        <dbReference type="EMBL" id="EDX73615.1"/>
    </source>
</evidence>
<dbReference type="SUPFAM" id="SSF56317">
    <property type="entry name" value="Carbon-nitrogen hydrolase"/>
    <property type="match status" value="1"/>
</dbReference>
<feature type="transmembrane region" description="Helical" evidence="8">
    <location>
        <begin position="137"/>
        <end position="158"/>
    </location>
</feature>
<evidence type="ECO:0000256" key="3">
    <source>
        <dbReference type="ARBA" id="ARBA00022679"/>
    </source>
</evidence>
<dbReference type="InterPro" id="IPR003010">
    <property type="entry name" value="C-N_Hydrolase"/>
</dbReference>
<protein>
    <recommendedName>
        <fullName evidence="8">Apolipoprotein N-acyltransferase</fullName>
        <shortName evidence="8">ALP N-acyltransferase</shortName>
        <ecNumber evidence="8">2.3.1.269</ecNumber>
    </recommendedName>
</protein>
<dbReference type="InterPro" id="IPR036526">
    <property type="entry name" value="C-N_Hydrolase_sf"/>
</dbReference>
<feature type="transmembrane region" description="Helical" evidence="8">
    <location>
        <begin position="56"/>
        <end position="76"/>
    </location>
</feature>
<keyword evidence="11" id="KW-1185">Reference proteome</keyword>
<dbReference type="eggNOG" id="COG0815">
    <property type="taxonomic scope" value="Bacteria"/>
</dbReference>
<evidence type="ECO:0000313" key="11">
    <source>
        <dbReference type="Proteomes" id="UP000003835"/>
    </source>
</evidence>
<dbReference type="Pfam" id="PF20154">
    <property type="entry name" value="LNT_N"/>
    <property type="match status" value="1"/>
</dbReference>
<comment type="similarity">
    <text evidence="8">Belongs to the CN hydrolase family. Apolipoprotein N-acyltransferase subfamily.</text>
</comment>
<organism evidence="10 11">
    <name type="scientific">Coleofasciculus chthonoplastes PCC 7420</name>
    <dbReference type="NCBI Taxonomy" id="118168"/>
    <lineage>
        <taxon>Bacteria</taxon>
        <taxon>Bacillati</taxon>
        <taxon>Cyanobacteriota</taxon>
        <taxon>Cyanophyceae</taxon>
        <taxon>Coleofasciculales</taxon>
        <taxon>Coleofasciculaceae</taxon>
        <taxon>Coleofasciculus</taxon>
    </lineage>
</organism>
<dbReference type="HAMAP" id="MF_01148">
    <property type="entry name" value="Lnt"/>
    <property type="match status" value="1"/>
</dbReference>
<evidence type="ECO:0000256" key="4">
    <source>
        <dbReference type="ARBA" id="ARBA00022692"/>
    </source>
</evidence>
<comment type="subcellular location">
    <subcellularLocation>
        <location evidence="1 8">Cell membrane</location>
        <topology evidence="1 8">Multi-pass membrane protein</topology>
    </subcellularLocation>
</comment>
<feature type="transmembrane region" description="Helical" evidence="8">
    <location>
        <begin position="7"/>
        <end position="26"/>
    </location>
</feature>
<dbReference type="Gene3D" id="3.60.110.10">
    <property type="entry name" value="Carbon-nitrogen hydrolase"/>
    <property type="match status" value="1"/>
</dbReference>
<dbReference type="STRING" id="118168.MC7420_3789"/>
<dbReference type="CDD" id="cd07571">
    <property type="entry name" value="ALP_N-acyl_transferase"/>
    <property type="match status" value="1"/>
</dbReference>
<dbReference type="GO" id="GO:0005886">
    <property type="term" value="C:plasma membrane"/>
    <property type="evidence" value="ECO:0007669"/>
    <property type="project" value="UniProtKB-SubCell"/>
</dbReference>
<dbReference type="GO" id="GO:0016410">
    <property type="term" value="F:N-acyltransferase activity"/>
    <property type="evidence" value="ECO:0007669"/>
    <property type="project" value="UniProtKB-UniRule"/>
</dbReference>
<evidence type="ECO:0000256" key="6">
    <source>
        <dbReference type="ARBA" id="ARBA00023136"/>
    </source>
</evidence>
<dbReference type="EC" id="2.3.1.269" evidence="8"/>
<name>B4VXA0_9CYAN</name>
<reference evidence="10 11" key="1">
    <citation type="submission" date="2008-07" db="EMBL/GenBank/DDBJ databases">
        <authorList>
            <person name="Tandeau de Marsac N."/>
            <person name="Ferriera S."/>
            <person name="Johnson J."/>
            <person name="Kravitz S."/>
            <person name="Beeson K."/>
            <person name="Sutton G."/>
            <person name="Rogers Y.-H."/>
            <person name="Friedman R."/>
            <person name="Frazier M."/>
            <person name="Venter J.C."/>
        </authorList>
    </citation>
    <scope>NUCLEOTIDE SEQUENCE [LARGE SCALE GENOMIC DNA]</scope>
    <source>
        <strain evidence="10 11">PCC 7420</strain>
    </source>
</reference>
<dbReference type="Pfam" id="PF00795">
    <property type="entry name" value="CN_hydrolase"/>
    <property type="match status" value="1"/>
</dbReference>
<comment type="function">
    <text evidence="8">Catalyzes the phospholipid dependent N-acylation of the N-terminal cysteine of apolipoprotein, the last step in lipoprotein maturation.</text>
</comment>
<keyword evidence="3 8" id="KW-0808">Transferase</keyword>
<keyword evidence="5 8" id="KW-1133">Transmembrane helix</keyword>
<dbReference type="InterPro" id="IPR045378">
    <property type="entry name" value="LNT_N"/>
</dbReference>
<dbReference type="GO" id="GO:0042158">
    <property type="term" value="P:lipoprotein biosynthetic process"/>
    <property type="evidence" value="ECO:0007669"/>
    <property type="project" value="UniProtKB-UniRule"/>
</dbReference>
<feature type="transmembrane region" description="Helical" evidence="8">
    <location>
        <begin position="178"/>
        <end position="198"/>
    </location>
</feature>
<feature type="transmembrane region" description="Helical" evidence="8">
    <location>
        <begin position="32"/>
        <end position="49"/>
    </location>
</feature>
<keyword evidence="7 8" id="KW-0012">Acyltransferase</keyword>
<dbReference type="Proteomes" id="UP000003835">
    <property type="component" value="Unassembled WGS sequence"/>
</dbReference>
<feature type="transmembrane region" description="Helical" evidence="8">
    <location>
        <begin position="219"/>
        <end position="237"/>
    </location>
</feature>
<evidence type="ECO:0000256" key="8">
    <source>
        <dbReference type="HAMAP-Rule" id="MF_01148"/>
    </source>
</evidence>
<comment type="catalytic activity">
    <reaction evidence="8">
        <text>N-terminal S-1,2-diacyl-sn-glyceryl-L-cysteinyl-[lipoprotein] + a glycerophospholipid = N-acyl-S-1,2-diacyl-sn-glyceryl-L-cysteinyl-[lipoprotein] + a 2-acyl-sn-glycero-3-phospholipid + H(+)</text>
        <dbReference type="Rhea" id="RHEA:48228"/>
        <dbReference type="Rhea" id="RHEA-COMP:14681"/>
        <dbReference type="Rhea" id="RHEA-COMP:14684"/>
        <dbReference type="ChEBI" id="CHEBI:15378"/>
        <dbReference type="ChEBI" id="CHEBI:136912"/>
        <dbReference type="ChEBI" id="CHEBI:140656"/>
        <dbReference type="ChEBI" id="CHEBI:140657"/>
        <dbReference type="ChEBI" id="CHEBI:140660"/>
        <dbReference type="EC" id="2.3.1.269"/>
    </reaction>
</comment>
<keyword evidence="6 8" id="KW-0472">Membrane</keyword>
<evidence type="ECO:0000256" key="7">
    <source>
        <dbReference type="ARBA" id="ARBA00023315"/>
    </source>
</evidence>
<evidence type="ECO:0000256" key="1">
    <source>
        <dbReference type="ARBA" id="ARBA00004651"/>
    </source>
</evidence>
<dbReference type="PROSITE" id="PS50263">
    <property type="entry name" value="CN_HYDROLASE"/>
    <property type="match status" value="1"/>
</dbReference>
<dbReference type="PANTHER" id="PTHR38686">
    <property type="entry name" value="APOLIPOPROTEIN N-ACYLTRANSFERASE"/>
    <property type="match status" value="1"/>
</dbReference>
<proteinExistence type="inferred from homology"/>
<dbReference type="InterPro" id="IPR004563">
    <property type="entry name" value="Apolipo_AcylTrfase"/>
</dbReference>
<dbReference type="HOGENOM" id="CLU_019563_1_0_3"/>
<feature type="transmembrane region" description="Helical" evidence="8">
    <location>
        <begin position="514"/>
        <end position="532"/>
    </location>
</feature>
<accession>B4VXA0</accession>
<dbReference type="AlphaFoldDB" id="B4VXA0"/>
<dbReference type="PANTHER" id="PTHR38686:SF1">
    <property type="entry name" value="APOLIPOPROTEIN N-ACYLTRANSFERASE"/>
    <property type="match status" value="1"/>
</dbReference>
<feature type="transmembrane region" description="Helical" evidence="8">
    <location>
        <begin position="88"/>
        <end position="116"/>
    </location>
</feature>
<evidence type="ECO:0000259" key="9">
    <source>
        <dbReference type="PROSITE" id="PS50263"/>
    </source>
</evidence>
<keyword evidence="2 8" id="KW-1003">Cell membrane</keyword>
<comment type="pathway">
    <text evidence="8">Protein modification; lipoprotein biosynthesis (N-acyl transfer).</text>
</comment>
<evidence type="ECO:0000256" key="5">
    <source>
        <dbReference type="ARBA" id="ARBA00022989"/>
    </source>
</evidence>
<keyword evidence="4 8" id="KW-0812">Transmembrane</keyword>
<keyword evidence="10" id="KW-0449">Lipoprotein</keyword>
<sequence>MQIPKQLWQASPILLSLLGGILMGLTPSPVEAWSLAWIALVPLWFLVVTRQSLRQTALYGFCWGIGYQGLALFWITGVHPMDWMGVPWLASLAIALFCWVFITLWGTILVVLWAVGMTAFNSLLNRQGAKFRTVTRVLVGIALWCGLEAFWTLGDLNWTSLAYTQSPHNLLILHLGQISGPFTVTAAVVAVNGLIAEAGISYFSNQNKRVTGSNAKQKFILALGLLIGFHLIGLGLYSRPLIQPTQAAFKVGIIQGNIPNTIKLYQDGLSRAIENYTNGYKALADEGVEAVLTPETALPFIWDEQVNQFRSPVPFYQYKLDRFKEAILDKGVLLWLGAFGEKGDSLTNSLFTITGTGETISRYNKVILVPLGEYIPFEELLGSLIDRLSPLDAHLAAGQPNQQFDTPFGRAIAGICYESAFAYHFRHQAARGGEFILSASNNAHYSETMPAQHHAQDVMRAIETDRWAVRATNTGYSGIVDPHGRTLWLSGINTYQIHAATVYRRQTQTLYVRWGNWLTPTLIGLAILAFIVSR</sequence>
<dbReference type="EMBL" id="DS989857">
    <property type="protein sequence ID" value="EDX73615.1"/>
    <property type="molecule type" value="Genomic_DNA"/>
</dbReference>
<evidence type="ECO:0000256" key="2">
    <source>
        <dbReference type="ARBA" id="ARBA00022475"/>
    </source>
</evidence>
<gene>
    <name evidence="8" type="primary">lnt</name>
    <name evidence="10" type="ORF">MC7420_3789</name>
</gene>
<dbReference type="RefSeq" id="WP_006103315.1">
    <property type="nucleotide sequence ID" value="NZ_DS989857.1"/>
</dbReference>
<dbReference type="UniPathway" id="UPA00666"/>